<dbReference type="CDD" id="cd00501">
    <property type="entry name" value="Peptidase_C15"/>
    <property type="match status" value="1"/>
</dbReference>
<dbReference type="InterPro" id="IPR036440">
    <property type="entry name" value="Peptidase_C15-like_sf"/>
</dbReference>
<organism evidence="11 12">
    <name type="scientific">Parafannyhessea umbonata</name>
    <dbReference type="NCBI Taxonomy" id="604330"/>
    <lineage>
        <taxon>Bacteria</taxon>
        <taxon>Bacillati</taxon>
        <taxon>Actinomycetota</taxon>
        <taxon>Coriobacteriia</taxon>
        <taxon>Coriobacteriales</taxon>
        <taxon>Atopobiaceae</taxon>
        <taxon>Parafannyhessea</taxon>
    </lineage>
</organism>
<dbReference type="PIRSF" id="PIRSF015592">
    <property type="entry name" value="Prld-crbxl_pptds"/>
    <property type="match status" value="1"/>
</dbReference>
<dbReference type="EMBL" id="FNWT01000011">
    <property type="protein sequence ID" value="SEH66623.1"/>
    <property type="molecule type" value="Genomic_DNA"/>
</dbReference>
<sequence length="202" mass="21172">MARPVIVTGFEPFGGEKSNASWEAVRLLPDEVEGHPIHKIKLPVVFGASGDIVESAIRELEPAAVLSVGEAGGRTCVTPERVAVNRMVARIPDNDGAQPQGDPVVEGGPDAYLSTLPLDDAVSAMSAAGVPSKVSDTAGLYVCNQVMYRVLHAVRSCGLKIPAGFAHVPYTPIQTVRKPERASLSSELSSAGLYSILITSLA</sequence>
<evidence type="ECO:0000256" key="4">
    <source>
        <dbReference type="ARBA" id="ARBA00006641"/>
    </source>
</evidence>
<dbReference type="PANTHER" id="PTHR23402">
    <property type="entry name" value="PROTEASE FAMILY C15 PYROGLUTAMYL-PEPTIDASE I-RELATED"/>
    <property type="match status" value="1"/>
</dbReference>
<evidence type="ECO:0000256" key="1">
    <source>
        <dbReference type="ARBA" id="ARBA00001770"/>
    </source>
</evidence>
<dbReference type="Gene3D" id="3.40.630.20">
    <property type="entry name" value="Peptidase C15, pyroglutamyl peptidase I-like"/>
    <property type="match status" value="1"/>
</dbReference>
<comment type="similarity">
    <text evidence="4">Belongs to the peptidase C15 family.</text>
</comment>
<dbReference type="InterPro" id="IPR016125">
    <property type="entry name" value="Peptidase_C15-like"/>
</dbReference>
<keyword evidence="6" id="KW-0645">Protease</keyword>
<evidence type="ECO:0000256" key="9">
    <source>
        <dbReference type="PROSITE-ProRule" id="PRU10076"/>
    </source>
</evidence>
<evidence type="ECO:0000256" key="7">
    <source>
        <dbReference type="ARBA" id="ARBA00022801"/>
    </source>
</evidence>
<evidence type="ECO:0000313" key="11">
    <source>
        <dbReference type="EMBL" id="SEH66623.1"/>
    </source>
</evidence>
<protein>
    <recommendedName>
        <fullName evidence="9">Pyroglutamyl-peptidase I</fullName>
        <ecNumber evidence="9">3.4.19.3</ecNumber>
    </recommendedName>
</protein>
<dbReference type="InterPro" id="IPR000816">
    <property type="entry name" value="Peptidase_C15"/>
</dbReference>
<dbReference type="NCBIfam" id="NF009676">
    <property type="entry name" value="PRK13197.1"/>
    <property type="match status" value="1"/>
</dbReference>
<comment type="function">
    <text evidence="2">Removes 5-oxoproline from various penultimate amino acid residues except L-proline.</text>
</comment>
<dbReference type="Proteomes" id="UP000199135">
    <property type="component" value="Unassembled WGS sequence"/>
</dbReference>
<keyword evidence="8" id="KW-0788">Thiol protease</keyword>
<evidence type="ECO:0000256" key="6">
    <source>
        <dbReference type="ARBA" id="ARBA00022670"/>
    </source>
</evidence>
<dbReference type="RefSeq" id="WP_078687815.1">
    <property type="nucleotide sequence ID" value="NZ_FNWT01000011.1"/>
</dbReference>
<dbReference type="SUPFAM" id="SSF53182">
    <property type="entry name" value="Pyrrolidone carboxyl peptidase (pyroglutamate aminopeptidase)"/>
    <property type="match status" value="1"/>
</dbReference>
<accession>A0A1H6K032</accession>
<dbReference type="PRINTS" id="PR00706">
    <property type="entry name" value="PYROGLUPTASE"/>
</dbReference>
<reference evidence="11 12" key="1">
    <citation type="submission" date="2016-10" db="EMBL/GenBank/DDBJ databases">
        <authorList>
            <person name="Varghese N."/>
            <person name="Submissions S."/>
        </authorList>
    </citation>
    <scope>NUCLEOTIDE SEQUENCE [LARGE SCALE GENOMIC DNA]</scope>
    <source>
        <strain evidence="11 12">WCP15</strain>
    </source>
</reference>
<dbReference type="InterPro" id="IPR033694">
    <property type="entry name" value="PGPEP1_Cys_AS"/>
</dbReference>
<dbReference type="PROSITE" id="PS01334">
    <property type="entry name" value="PYRASE_CYS"/>
    <property type="match status" value="1"/>
</dbReference>
<comment type="caution">
    <text evidence="11">The sequence shown here is derived from an EMBL/GenBank/DDBJ whole genome shotgun (WGS) entry which is preliminary data.</text>
</comment>
<feature type="active site" evidence="9">
    <location>
        <position position="80"/>
    </location>
</feature>
<keyword evidence="12" id="KW-1185">Reference proteome</keyword>
<evidence type="ECO:0000256" key="5">
    <source>
        <dbReference type="ARBA" id="ARBA00022490"/>
    </source>
</evidence>
<dbReference type="Pfam" id="PF01470">
    <property type="entry name" value="Peptidase_C15"/>
    <property type="match status" value="1"/>
</dbReference>
<comment type="catalytic activity">
    <reaction evidence="1 9">
        <text>Release of an N-terminal pyroglutamyl group from a polypeptide, the second amino acid generally not being Pro.</text>
        <dbReference type="EC" id="3.4.19.3"/>
    </reaction>
</comment>
<dbReference type="PANTHER" id="PTHR23402:SF1">
    <property type="entry name" value="PYROGLUTAMYL-PEPTIDASE I"/>
    <property type="match status" value="1"/>
</dbReference>
<keyword evidence="7" id="KW-0378">Hydrolase</keyword>
<evidence type="ECO:0000256" key="8">
    <source>
        <dbReference type="ARBA" id="ARBA00022807"/>
    </source>
</evidence>
<evidence type="ECO:0000256" key="2">
    <source>
        <dbReference type="ARBA" id="ARBA00002280"/>
    </source>
</evidence>
<evidence type="ECO:0000313" key="12">
    <source>
        <dbReference type="Proteomes" id="UP000199135"/>
    </source>
</evidence>
<feature type="active site" evidence="10">
    <location>
        <position position="143"/>
    </location>
</feature>
<name>A0A1H6K032_9ACTN</name>
<dbReference type="PROSITE" id="PS01333">
    <property type="entry name" value="PYRASE_GLU"/>
    <property type="match status" value="1"/>
</dbReference>
<evidence type="ECO:0000256" key="10">
    <source>
        <dbReference type="PROSITE-ProRule" id="PRU10077"/>
    </source>
</evidence>
<gene>
    <name evidence="11" type="ORF">SAMN05216447_11115</name>
</gene>
<evidence type="ECO:0000256" key="3">
    <source>
        <dbReference type="ARBA" id="ARBA00004496"/>
    </source>
</evidence>
<keyword evidence="5" id="KW-0963">Cytoplasm</keyword>
<proteinExistence type="inferred from homology"/>
<comment type="subcellular location">
    <subcellularLocation>
        <location evidence="3">Cytoplasm</location>
    </subcellularLocation>
</comment>
<dbReference type="EC" id="3.4.19.3" evidence="9"/>
<dbReference type="InterPro" id="IPR033693">
    <property type="entry name" value="PGPEP1_Glu_AS"/>
</dbReference>